<comment type="caution">
    <text evidence="1">The sequence shown here is derived from an EMBL/GenBank/DDBJ whole genome shotgun (WGS) entry which is preliminary data.</text>
</comment>
<evidence type="ECO:0000313" key="1">
    <source>
        <dbReference type="EMBL" id="MBC8360204.1"/>
    </source>
</evidence>
<name>A0A8J6TKE6_9BACT</name>
<organism evidence="1 2">
    <name type="scientific">Candidatus Desulfatibia profunda</name>
    <dbReference type="NCBI Taxonomy" id="2841695"/>
    <lineage>
        <taxon>Bacteria</taxon>
        <taxon>Pseudomonadati</taxon>
        <taxon>Thermodesulfobacteriota</taxon>
        <taxon>Desulfobacteria</taxon>
        <taxon>Desulfobacterales</taxon>
        <taxon>Desulfobacterales incertae sedis</taxon>
        <taxon>Candidatus Desulfatibia</taxon>
    </lineage>
</organism>
<proteinExistence type="predicted"/>
<dbReference type="AlphaFoldDB" id="A0A8J6TKE6"/>
<protein>
    <submittedName>
        <fullName evidence="1">DUF3800 domain-containing protein</fullName>
    </submittedName>
</protein>
<gene>
    <name evidence="1" type="ORF">H8E23_02235</name>
</gene>
<dbReference type="InterPro" id="IPR024524">
    <property type="entry name" value="DUF3800"/>
</dbReference>
<accession>A0A8J6TKE6</accession>
<dbReference type="Pfam" id="PF12686">
    <property type="entry name" value="DUF3800"/>
    <property type="match status" value="1"/>
</dbReference>
<evidence type="ECO:0000313" key="2">
    <source>
        <dbReference type="Proteomes" id="UP000603434"/>
    </source>
</evidence>
<dbReference type="EMBL" id="JACNJH010000076">
    <property type="protein sequence ID" value="MBC8360204.1"/>
    <property type="molecule type" value="Genomic_DNA"/>
</dbReference>
<reference evidence="1 2" key="1">
    <citation type="submission" date="2020-08" db="EMBL/GenBank/DDBJ databases">
        <title>Bridging the membrane lipid divide: bacteria of the FCB group superphylum have the potential to synthesize archaeal ether lipids.</title>
        <authorList>
            <person name="Villanueva L."/>
            <person name="Von Meijenfeldt F.A.B."/>
            <person name="Westbye A.B."/>
            <person name="Yadav S."/>
            <person name="Hopmans E.C."/>
            <person name="Dutilh B.E."/>
            <person name="Sinninghe Damste J.S."/>
        </authorList>
    </citation>
    <scope>NUCLEOTIDE SEQUENCE [LARGE SCALE GENOMIC DNA]</scope>
    <source>
        <strain evidence="1">NIOZ-UU30</strain>
    </source>
</reference>
<sequence length="234" mass="28114">MNDLINIYCDESCHLERDHIPVMVIGAVWCPSNVVREIAVNLKNIKRKHRLSDNFETKWVKVSPAKLTFYSELINYFFDHEKLNFRAVVIQDKGKLDHEVFMQDHDLWYYKMFFVLLKQIFDSKTRYHVYLDIKDTRSQEKMKKLHEVLCNNLYDFDKSIIERIQHVRSHEIEVMQLTDLMIGLLSYLHRGLTTSNAKLSLIRQIKERSGLSLMHTTLPREEKFNLLIWNPREW</sequence>
<dbReference type="Proteomes" id="UP000603434">
    <property type="component" value="Unassembled WGS sequence"/>
</dbReference>